<evidence type="ECO:0000313" key="1">
    <source>
        <dbReference type="EMBL" id="MCS0599540.1"/>
    </source>
</evidence>
<comment type="caution">
    <text evidence="1">The sequence shown here is derived from an EMBL/GenBank/DDBJ whole genome shotgun (WGS) entry which is preliminary data.</text>
</comment>
<gene>
    <name evidence="1" type="ORF">NX780_24665</name>
</gene>
<reference evidence="1 2" key="1">
    <citation type="submission" date="2022-08" db="EMBL/GenBank/DDBJ databases">
        <title>Reclassification of Massilia species as members of the genera Telluria, Duganella, Pseudoduganella, Mokoshia gen. nov. and Zemynaea gen. nov. using orthogonal and non-orthogonal genome-based approaches.</title>
        <authorList>
            <person name="Bowman J.P."/>
        </authorList>
    </citation>
    <scope>NUCLEOTIDE SEQUENCE [LARGE SCALE GENOMIC DNA]</scope>
    <source>
        <strain evidence="1 2">JCM 31661</strain>
    </source>
</reference>
<protein>
    <submittedName>
        <fullName evidence="1">Uncharacterized protein</fullName>
    </submittedName>
</protein>
<name>A0ABT2ATP3_9BURK</name>
<dbReference type="RefSeq" id="WP_258830535.1">
    <property type="nucleotide sequence ID" value="NZ_JANUHA010000032.1"/>
</dbReference>
<evidence type="ECO:0000313" key="2">
    <source>
        <dbReference type="Proteomes" id="UP001206572"/>
    </source>
</evidence>
<dbReference type="EMBL" id="JANUHA010000032">
    <property type="protein sequence ID" value="MCS0599540.1"/>
    <property type="molecule type" value="Genomic_DNA"/>
</dbReference>
<dbReference type="Proteomes" id="UP001206572">
    <property type="component" value="Unassembled WGS sequence"/>
</dbReference>
<proteinExistence type="predicted"/>
<sequence>MSEASEQAGLGDKLAGPLNAIIDKKRSELLPLLVGGAGQATQAALRNDECVRKVATFCYPLLPGLVRLAVKEPVFVNFVMNNRERVLGRLAQQAAA</sequence>
<organism evidence="1 2">
    <name type="scientific">Massilia agri</name>
    <dbReference type="NCBI Taxonomy" id="1886785"/>
    <lineage>
        <taxon>Bacteria</taxon>
        <taxon>Pseudomonadati</taxon>
        <taxon>Pseudomonadota</taxon>
        <taxon>Betaproteobacteria</taxon>
        <taxon>Burkholderiales</taxon>
        <taxon>Oxalobacteraceae</taxon>
        <taxon>Telluria group</taxon>
        <taxon>Massilia</taxon>
    </lineage>
</organism>
<accession>A0ABT2ATP3</accession>
<keyword evidence="2" id="KW-1185">Reference proteome</keyword>